<dbReference type="SUPFAM" id="SSF55729">
    <property type="entry name" value="Acyl-CoA N-acyltransferases (Nat)"/>
    <property type="match status" value="1"/>
</dbReference>
<dbReference type="NCBIfam" id="TIGR00667">
    <property type="entry name" value="aat"/>
    <property type="match status" value="1"/>
</dbReference>
<organism evidence="5 6">
    <name type="scientific">Gilvimarinus algae</name>
    <dbReference type="NCBI Taxonomy" id="3058037"/>
    <lineage>
        <taxon>Bacteria</taxon>
        <taxon>Pseudomonadati</taxon>
        <taxon>Pseudomonadota</taxon>
        <taxon>Gammaproteobacteria</taxon>
        <taxon>Cellvibrionales</taxon>
        <taxon>Cellvibrionaceae</taxon>
        <taxon>Gilvimarinus</taxon>
    </lineage>
</organism>
<keyword evidence="3 4" id="KW-0012">Acyltransferase</keyword>
<dbReference type="PANTHER" id="PTHR30098:SF2">
    <property type="entry name" value="LEUCYL_PHENYLALANYL-TRNA--PROTEIN TRANSFERASE"/>
    <property type="match status" value="1"/>
</dbReference>
<comment type="subcellular location">
    <subcellularLocation>
        <location evidence="4">Cytoplasm</location>
    </subcellularLocation>
</comment>
<keyword evidence="6" id="KW-1185">Reference proteome</keyword>
<comment type="function">
    <text evidence="4">Functions in the N-end rule pathway of protein degradation where it conjugates Leu, Phe and, less efficiently, Met from aminoacyl-tRNAs to the N-termini of proteins containing an N-terminal arginine or lysine.</text>
</comment>
<comment type="catalytic activity">
    <reaction evidence="4">
        <text>L-phenylalanyl-tRNA(Phe) + an N-terminal L-alpha-aminoacyl-[protein] = an N-terminal L-phenylalanyl-L-alpha-aminoacyl-[protein] + tRNA(Phe)</text>
        <dbReference type="Rhea" id="RHEA:43632"/>
        <dbReference type="Rhea" id="RHEA-COMP:9668"/>
        <dbReference type="Rhea" id="RHEA-COMP:9699"/>
        <dbReference type="Rhea" id="RHEA-COMP:10636"/>
        <dbReference type="Rhea" id="RHEA-COMP:10637"/>
        <dbReference type="ChEBI" id="CHEBI:78442"/>
        <dbReference type="ChEBI" id="CHEBI:78531"/>
        <dbReference type="ChEBI" id="CHEBI:78597"/>
        <dbReference type="ChEBI" id="CHEBI:83561"/>
        <dbReference type="EC" id="2.3.2.6"/>
    </reaction>
</comment>
<dbReference type="Gene3D" id="3.40.630.70">
    <property type="entry name" value="Leucyl/phenylalanyl-tRNA-protein transferase, C-terminal domain"/>
    <property type="match status" value="1"/>
</dbReference>
<dbReference type="EMBL" id="JAULRT010000052">
    <property type="protein sequence ID" value="MDO3382063.1"/>
    <property type="molecule type" value="Genomic_DNA"/>
</dbReference>
<dbReference type="RefSeq" id="WP_302712223.1">
    <property type="nucleotide sequence ID" value="NZ_JAULRT010000052.1"/>
</dbReference>
<evidence type="ECO:0000256" key="2">
    <source>
        <dbReference type="ARBA" id="ARBA00022679"/>
    </source>
</evidence>
<keyword evidence="1 4" id="KW-0963">Cytoplasm</keyword>
<protein>
    <recommendedName>
        <fullName evidence="4">Leucyl/phenylalanyl-tRNA--protein transferase</fullName>
        <ecNumber evidence="4">2.3.2.6</ecNumber>
    </recommendedName>
    <alternativeName>
        <fullName evidence="4">L/F-transferase</fullName>
    </alternativeName>
    <alternativeName>
        <fullName evidence="4">Leucyltransferase</fullName>
    </alternativeName>
    <alternativeName>
        <fullName evidence="4">Phenyalanyltransferase</fullName>
    </alternativeName>
</protein>
<comment type="catalytic activity">
    <reaction evidence="4">
        <text>N-terminal L-lysyl-[protein] + L-leucyl-tRNA(Leu) = N-terminal L-leucyl-L-lysyl-[protein] + tRNA(Leu) + H(+)</text>
        <dbReference type="Rhea" id="RHEA:12340"/>
        <dbReference type="Rhea" id="RHEA-COMP:9613"/>
        <dbReference type="Rhea" id="RHEA-COMP:9622"/>
        <dbReference type="Rhea" id="RHEA-COMP:12670"/>
        <dbReference type="Rhea" id="RHEA-COMP:12671"/>
        <dbReference type="ChEBI" id="CHEBI:15378"/>
        <dbReference type="ChEBI" id="CHEBI:65249"/>
        <dbReference type="ChEBI" id="CHEBI:78442"/>
        <dbReference type="ChEBI" id="CHEBI:78494"/>
        <dbReference type="ChEBI" id="CHEBI:133043"/>
        <dbReference type="EC" id="2.3.2.6"/>
    </reaction>
</comment>
<dbReference type="Proteomes" id="UP001168380">
    <property type="component" value="Unassembled WGS sequence"/>
</dbReference>
<dbReference type="GO" id="GO:0008914">
    <property type="term" value="F:leucyl-tRNA--protein transferase activity"/>
    <property type="evidence" value="ECO:0007669"/>
    <property type="project" value="UniProtKB-EC"/>
</dbReference>
<comment type="similarity">
    <text evidence="4">Belongs to the L/F-transferase family.</text>
</comment>
<gene>
    <name evidence="4 5" type="primary">aat</name>
    <name evidence="5" type="ORF">QWI16_07740</name>
</gene>
<dbReference type="PANTHER" id="PTHR30098">
    <property type="entry name" value="LEUCYL/PHENYLALANYL-TRNA--PROTEIN TRANSFERASE"/>
    <property type="match status" value="1"/>
</dbReference>
<proteinExistence type="inferred from homology"/>
<accession>A0ABT8TG10</accession>
<evidence type="ECO:0000256" key="4">
    <source>
        <dbReference type="HAMAP-Rule" id="MF_00688"/>
    </source>
</evidence>
<dbReference type="InterPro" id="IPR004616">
    <property type="entry name" value="Leu/Phe-tRNA_Trfase"/>
</dbReference>
<dbReference type="InterPro" id="IPR042203">
    <property type="entry name" value="Leu/Phe-tRNA_Trfase_C"/>
</dbReference>
<reference evidence="5" key="1">
    <citation type="submission" date="2023-07" db="EMBL/GenBank/DDBJ databases">
        <title>Gilvimarinus algae sp. nov., isolated from the surface of Kelp.</title>
        <authorList>
            <person name="Sun Y.Y."/>
            <person name="Gong Y."/>
            <person name="Du Z.J."/>
        </authorList>
    </citation>
    <scope>NUCLEOTIDE SEQUENCE</scope>
    <source>
        <strain evidence="5">SDUM040014</strain>
    </source>
</reference>
<keyword evidence="2 4" id="KW-0808">Transferase</keyword>
<dbReference type="Pfam" id="PF03588">
    <property type="entry name" value="Leu_Phe_trans"/>
    <property type="match status" value="1"/>
</dbReference>
<evidence type="ECO:0000256" key="3">
    <source>
        <dbReference type="ARBA" id="ARBA00023315"/>
    </source>
</evidence>
<evidence type="ECO:0000313" key="6">
    <source>
        <dbReference type="Proteomes" id="UP001168380"/>
    </source>
</evidence>
<dbReference type="HAMAP" id="MF_00688">
    <property type="entry name" value="Leu_Phe_trans"/>
    <property type="match status" value="1"/>
</dbReference>
<dbReference type="InterPro" id="IPR042221">
    <property type="entry name" value="Leu/Phe-tRNA_Trfase_N"/>
</dbReference>
<evidence type="ECO:0000256" key="1">
    <source>
        <dbReference type="ARBA" id="ARBA00022490"/>
    </source>
</evidence>
<dbReference type="Gene3D" id="3.30.70.3550">
    <property type="entry name" value="Leucyl/phenylalanyl-tRNA-protein transferase, N-terminal domain"/>
    <property type="match status" value="1"/>
</dbReference>
<sequence length="244" mass="27419">MIQLPWLGPDRSVFPPIDTALDEPDGLLAGGGDLHPERLINAYCRGIFPWYECDQPILWWSPDPRTVIAPNEIHISRSLAKFMAKRPYRLSCDQAFNRVIDACAAPRRVDGGTWITSEMRTAYCDLHRLGVAHSVEVWEGTELVGGLYGLALGQVFFGESMFSRKDNASKIAFAALGQNLERWGFKLIDCQVASGHLFRMGAREMPREAFRQHLECLARADGRSAWPARAQLQYPRPYGADKAI</sequence>
<comment type="caution">
    <text evidence="5">The sequence shown here is derived from an EMBL/GenBank/DDBJ whole genome shotgun (WGS) entry which is preliminary data.</text>
</comment>
<dbReference type="EC" id="2.3.2.6" evidence="4"/>
<evidence type="ECO:0000313" key="5">
    <source>
        <dbReference type="EMBL" id="MDO3382063.1"/>
    </source>
</evidence>
<name>A0ABT8TG10_9GAMM</name>
<dbReference type="InterPro" id="IPR016181">
    <property type="entry name" value="Acyl_CoA_acyltransferase"/>
</dbReference>
<comment type="catalytic activity">
    <reaction evidence="4">
        <text>N-terminal L-arginyl-[protein] + L-leucyl-tRNA(Leu) = N-terminal L-leucyl-L-arginyl-[protein] + tRNA(Leu) + H(+)</text>
        <dbReference type="Rhea" id="RHEA:50416"/>
        <dbReference type="Rhea" id="RHEA-COMP:9613"/>
        <dbReference type="Rhea" id="RHEA-COMP:9622"/>
        <dbReference type="Rhea" id="RHEA-COMP:12672"/>
        <dbReference type="Rhea" id="RHEA-COMP:12673"/>
        <dbReference type="ChEBI" id="CHEBI:15378"/>
        <dbReference type="ChEBI" id="CHEBI:64719"/>
        <dbReference type="ChEBI" id="CHEBI:78442"/>
        <dbReference type="ChEBI" id="CHEBI:78494"/>
        <dbReference type="ChEBI" id="CHEBI:133044"/>
        <dbReference type="EC" id="2.3.2.6"/>
    </reaction>
</comment>